<organism evidence="8 9">
    <name type="scientific">Halorubrum cibi</name>
    <dbReference type="NCBI Taxonomy" id="413815"/>
    <lineage>
        <taxon>Archaea</taxon>
        <taxon>Methanobacteriati</taxon>
        <taxon>Methanobacteriota</taxon>
        <taxon>Stenosarchaea group</taxon>
        <taxon>Halobacteria</taxon>
        <taxon>Halobacteriales</taxon>
        <taxon>Haloferacaceae</taxon>
        <taxon>Halorubrum</taxon>
    </lineage>
</organism>
<dbReference type="PANTHER" id="PTHR43124">
    <property type="entry name" value="PURINE EFFLUX PUMP PBUE"/>
    <property type="match status" value="1"/>
</dbReference>
<keyword evidence="2" id="KW-1003">Cell membrane</keyword>
<dbReference type="CDD" id="cd17325">
    <property type="entry name" value="MFS_MdtG_SLC18_like"/>
    <property type="match status" value="1"/>
</dbReference>
<feature type="transmembrane region" description="Helical" evidence="6">
    <location>
        <begin position="136"/>
        <end position="158"/>
    </location>
</feature>
<evidence type="ECO:0000256" key="3">
    <source>
        <dbReference type="ARBA" id="ARBA00022692"/>
    </source>
</evidence>
<dbReference type="InterPro" id="IPR020846">
    <property type="entry name" value="MFS_dom"/>
</dbReference>
<dbReference type="EMBL" id="FXTD01000006">
    <property type="protein sequence ID" value="SMO66963.1"/>
    <property type="molecule type" value="Genomic_DNA"/>
</dbReference>
<name>A0A521D5I7_9EURY</name>
<dbReference type="PANTHER" id="PTHR43124:SF3">
    <property type="entry name" value="CHLORAMPHENICOL EFFLUX PUMP RV0191"/>
    <property type="match status" value="1"/>
</dbReference>
<keyword evidence="5 6" id="KW-0472">Membrane</keyword>
<dbReference type="AlphaFoldDB" id="A0A521D5I7"/>
<feature type="transmembrane region" description="Helical" evidence="6">
    <location>
        <begin position="78"/>
        <end position="96"/>
    </location>
</feature>
<dbReference type="Proteomes" id="UP000319712">
    <property type="component" value="Unassembled WGS sequence"/>
</dbReference>
<keyword evidence="4 6" id="KW-1133">Transmembrane helix</keyword>
<evidence type="ECO:0000256" key="6">
    <source>
        <dbReference type="SAM" id="Phobius"/>
    </source>
</evidence>
<accession>A0A521D5I7</accession>
<feature type="transmembrane region" description="Helical" evidence="6">
    <location>
        <begin position="362"/>
        <end position="389"/>
    </location>
</feature>
<dbReference type="InterPro" id="IPR011701">
    <property type="entry name" value="MFS"/>
</dbReference>
<comment type="subcellular location">
    <subcellularLocation>
        <location evidence="1">Cell membrane</location>
        <topology evidence="1">Multi-pass membrane protein</topology>
    </subcellularLocation>
</comment>
<protein>
    <submittedName>
        <fullName evidence="8">Sugar phosphate permease</fullName>
    </submittedName>
</protein>
<dbReference type="PROSITE" id="PS50850">
    <property type="entry name" value="MFS"/>
    <property type="match status" value="1"/>
</dbReference>
<dbReference type="InterPro" id="IPR050189">
    <property type="entry name" value="MFS_Efflux_Transporters"/>
</dbReference>
<dbReference type="GO" id="GO:0005886">
    <property type="term" value="C:plasma membrane"/>
    <property type="evidence" value="ECO:0007669"/>
    <property type="project" value="UniProtKB-SubCell"/>
</dbReference>
<keyword evidence="9" id="KW-1185">Reference proteome</keyword>
<proteinExistence type="predicted"/>
<evidence type="ECO:0000256" key="2">
    <source>
        <dbReference type="ARBA" id="ARBA00022475"/>
    </source>
</evidence>
<dbReference type="GO" id="GO:0022857">
    <property type="term" value="F:transmembrane transporter activity"/>
    <property type="evidence" value="ECO:0007669"/>
    <property type="project" value="InterPro"/>
</dbReference>
<dbReference type="InterPro" id="IPR036259">
    <property type="entry name" value="MFS_trans_sf"/>
</dbReference>
<feature type="domain" description="Major facilitator superfamily (MFS) profile" evidence="7">
    <location>
        <begin position="12"/>
        <end position="393"/>
    </location>
</feature>
<feature type="transmembrane region" description="Helical" evidence="6">
    <location>
        <begin position="248"/>
        <end position="268"/>
    </location>
</feature>
<feature type="transmembrane region" description="Helical" evidence="6">
    <location>
        <begin position="164"/>
        <end position="184"/>
    </location>
</feature>
<feature type="transmembrane region" description="Helical" evidence="6">
    <location>
        <begin position="12"/>
        <end position="30"/>
    </location>
</feature>
<keyword evidence="3 6" id="KW-0812">Transmembrane</keyword>
<dbReference type="SUPFAM" id="SSF103473">
    <property type="entry name" value="MFS general substrate transporter"/>
    <property type="match status" value="1"/>
</dbReference>
<feature type="transmembrane region" description="Helical" evidence="6">
    <location>
        <begin position="102"/>
        <end position="124"/>
    </location>
</feature>
<evidence type="ECO:0000313" key="9">
    <source>
        <dbReference type="Proteomes" id="UP000319712"/>
    </source>
</evidence>
<dbReference type="Pfam" id="PF07690">
    <property type="entry name" value="MFS_1"/>
    <property type="match status" value="1"/>
</dbReference>
<feature type="transmembrane region" description="Helical" evidence="6">
    <location>
        <begin position="304"/>
        <end position="323"/>
    </location>
</feature>
<feature type="transmembrane region" description="Helical" evidence="6">
    <location>
        <begin position="205"/>
        <end position="228"/>
    </location>
</feature>
<reference evidence="8 9" key="1">
    <citation type="submission" date="2017-05" db="EMBL/GenBank/DDBJ databases">
        <authorList>
            <person name="Varghese N."/>
            <person name="Submissions S."/>
        </authorList>
    </citation>
    <scope>NUCLEOTIDE SEQUENCE [LARGE SCALE GENOMIC DNA]</scope>
    <source>
        <strain evidence="8 9">DSM 19504</strain>
    </source>
</reference>
<feature type="transmembrane region" description="Helical" evidence="6">
    <location>
        <begin position="335"/>
        <end position="356"/>
    </location>
</feature>
<dbReference type="Gene3D" id="1.20.1250.20">
    <property type="entry name" value="MFS general substrate transporter like domains"/>
    <property type="match status" value="2"/>
</dbReference>
<evidence type="ECO:0000256" key="4">
    <source>
        <dbReference type="ARBA" id="ARBA00022989"/>
    </source>
</evidence>
<gene>
    <name evidence="8" type="ORF">SAMN06264867_10631</name>
</gene>
<evidence type="ECO:0000313" key="8">
    <source>
        <dbReference type="EMBL" id="SMO66963.1"/>
    </source>
</evidence>
<evidence type="ECO:0000256" key="1">
    <source>
        <dbReference type="ARBA" id="ARBA00004651"/>
    </source>
</evidence>
<evidence type="ECO:0000256" key="5">
    <source>
        <dbReference type="ARBA" id="ARBA00023136"/>
    </source>
</evidence>
<evidence type="ECO:0000259" key="7">
    <source>
        <dbReference type="PROSITE" id="PS50850"/>
    </source>
</evidence>
<sequence>MVELNWRYRHTVLTLCMLAFFVTYFARLAISPVVPFVTADFGVSNTAVGVALSGMWLAYGLSQFPSGILADRFGERRVILVAVGGTTVASLLLALAPVFPAFVLIAFLLGLVAGLHYAVATTLLSRTFDDLGTAVGLHSIGGPLAGLVAPIAAAWVGVRYGWRPGVALAALVGVPIFVIFAWRVRPTEPRRPDQSMRDRLRLGPLVELLSRPSVLLPLAIATIGTYVAQGVISFLPTFLVDFRGYSPSFAGGVFSAFFVVRAAAQVGIGRLSDRAGRDGAIGMAMLSGALGAAGFVALPGYVGLAVAVLLAGFGSSFFSAIDPRFMDAMSEAERGAGFGLVRTVYTVIGSAGSVGVGLTADLFGWAVSFGVLAGLFGVAFLVIAGNALLGTGY</sequence>